<dbReference type="GO" id="GO:0008616">
    <property type="term" value="P:tRNA queuosine(34) biosynthetic process"/>
    <property type="evidence" value="ECO:0007669"/>
    <property type="project" value="UniProtKB-KW"/>
</dbReference>
<dbReference type="Pfam" id="PF08331">
    <property type="entry name" value="QueG_DUF1730"/>
    <property type="match status" value="1"/>
</dbReference>
<evidence type="ECO:0000256" key="7">
    <source>
        <dbReference type="ARBA" id="ARBA00023004"/>
    </source>
</evidence>
<sequence length="380" mass="42290">MNYQQLKEEIIAYSKTIGIDKIGFTSATVFGGLKARLITQQQLGYQSGFEESDVEKRTNPDLLLSGAQSIIAIALAYPSKLKNAPRSTKEERRGIFCRASWGQDYHHILRDRLTKLEAFIQEKVPEAKMKSMVDTGELSDRAVAERAGIGWSGKNCAIITPEFGSYVYLGEMVINIPFEPDTPMEDRCGSCNKCVEVCPTNALVQGGQLDSTKCIAFLTQTKGFLADEYRTKIGNRLYGCDTCQTVCPENKGKDFHLHEEMEPDPEIVKPVLKGLLQISNKEFKEKYGVISGSWRGKKPIQRNAIIALAHFKDETAIPDLQTVLENDPRPVIRGTAAWALGKIGNKEAIPILEKAASREKDEEVQEEINKGMAMLLGIKK</sequence>
<dbReference type="Gene3D" id="3.30.70.20">
    <property type="match status" value="1"/>
</dbReference>
<dbReference type="SMART" id="SM00567">
    <property type="entry name" value="EZ_HEAT"/>
    <property type="match status" value="2"/>
</dbReference>
<keyword evidence="4" id="KW-0479">Metal-binding</keyword>
<dbReference type="Gene3D" id="1.25.10.10">
    <property type="entry name" value="Leucine-rich Repeat Variant"/>
    <property type="match status" value="1"/>
</dbReference>
<dbReference type="STRING" id="930152.SAMN05216565_107163"/>
<dbReference type="PROSITE" id="PS51379">
    <property type="entry name" value="4FE4S_FER_2"/>
    <property type="match status" value="1"/>
</dbReference>
<dbReference type="OrthoDB" id="9784571at2"/>
<evidence type="ECO:0000313" key="10">
    <source>
        <dbReference type="EMBL" id="SDP80915.1"/>
    </source>
</evidence>
<dbReference type="GO" id="GO:0052693">
    <property type="term" value="F:epoxyqueuosine reductase activity"/>
    <property type="evidence" value="ECO:0007669"/>
    <property type="project" value="TreeGrafter"/>
</dbReference>
<dbReference type="Pfam" id="PF13484">
    <property type="entry name" value="Fer4_16"/>
    <property type="match status" value="1"/>
</dbReference>
<evidence type="ECO:0000256" key="6">
    <source>
        <dbReference type="ARBA" id="ARBA00023002"/>
    </source>
</evidence>
<evidence type="ECO:0000313" key="11">
    <source>
        <dbReference type="Proteomes" id="UP000199159"/>
    </source>
</evidence>
<evidence type="ECO:0000256" key="4">
    <source>
        <dbReference type="ARBA" id="ARBA00022723"/>
    </source>
</evidence>
<keyword evidence="8" id="KW-0411">Iron-sulfur</keyword>
<dbReference type="RefSeq" id="WP_090855898.1">
    <property type="nucleotide sequence ID" value="NZ_FNJU01000007.1"/>
</dbReference>
<proteinExistence type="predicted"/>
<dbReference type="Proteomes" id="UP000199159">
    <property type="component" value="Unassembled WGS sequence"/>
</dbReference>
<dbReference type="EMBL" id="FNJU01000007">
    <property type="protein sequence ID" value="SDP80915.1"/>
    <property type="molecule type" value="Genomic_DNA"/>
</dbReference>
<dbReference type="InterPro" id="IPR011989">
    <property type="entry name" value="ARM-like"/>
</dbReference>
<dbReference type="InterPro" id="IPR013542">
    <property type="entry name" value="QueG_DUF1730"/>
</dbReference>
<dbReference type="InterPro" id="IPR004155">
    <property type="entry name" value="PBS_lyase_HEAT"/>
</dbReference>
<dbReference type="AlphaFoldDB" id="A0A1H0VRX5"/>
<dbReference type="GO" id="GO:0046872">
    <property type="term" value="F:metal ion binding"/>
    <property type="evidence" value="ECO:0007669"/>
    <property type="project" value="UniProtKB-KW"/>
</dbReference>
<reference evidence="11" key="1">
    <citation type="submission" date="2016-10" db="EMBL/GenBank/DDBJ databases">
        <authorList>
            <person name="Varghese N."/>
            <person name="Submissions S."/>
        </authorList>
    </citation>
    <scope>NUCLEOTIDE SEQUENCE [LARGE SCALE GENOMIC DNA]</scope>
    <source>
        <strain evidence="11">IBRC-M10078</strain>
    </source>
</reference>
<accession>A0A1H0VRX5</accession>
<dbReference type="PANTHER" id="PTHR30002:SF4">
    <property type="entry name" value="EPOXYQUEUOSINE REDUCTASE"/>
    <property type="match status" value="1"/>
</dbReference>
<organism evidence="10 11">
    <name type="scientific">Litchfieldia salsa</name>
    <dbReference type="NCBI Taxonomy" id="930152"/>
    <lineage>
        <taxon>Bacteria</taxon>
        <taxon>Bacillati</taxon>
        <taxon>Bacillota</taxon>
        <taxon>Bacilli</taxon>
        <taxon>Bacillales</taxon>
        <taxon>Bacillaceae</taxon>
        <taxon>Litchfieldia</taxon>
    </lineage>
</organism>
<evidence type="ECO:0000256" key="2">
    <source>
        <dbReference type="ARBA" id="ARBA00022490"/>
    </source>
</evidence>
<dbReference type="InterPro" id="IPR004453">
    <property type="entry name" value="QueG"/>
</dbReference>
<keyword evidence="7" id="KW-0408">Iron</keyword>
<dbReference type="FunFam" id="3.30.70.20:FF:000037">
    <property type="entry name" value="Epoxyqueuosine reductase"/>
    <property type="match status" value="1"/>
</dbReference>
<keyword evidence="11" id="KW-1185">Reference proteome</keyword>
<keyword evidence="1" id="KW-0004">4Fe-4S</keyword>
<dbReference type="SUPFAM" id="SSF48371">
    <property type="entry name" value="ARM repeat"/>
    <property type="match status" value="1"/>
</dbReference>
<protein>
    <submittedName>
        <fullName evidence="10">Epoxyqueuosine reductase</fullName>
    </submittedName>
</protein>
<evidence type="ECO:0000256" key="1">
    <source>
        <dbReference type="ARBA" id="ARBA00022485"/>
    </source>
</evidence>
<dbReference type="InterPro" id="IPR017896">
    <property type="entry name" value="4Fe4S_Fe-S-bd"/>
</dbReference>
<keyword evidence="2" id="KW-0963">Cytoplasm</keyword>
<dbReference type="InterPro" id="IPR016024">
    <property type="entry name" value="ARM-type_fold"/>
</dbReference>
<dbReference type="GO" id="GO:0051539">
    <property type="term" value="F:4 iron, 4 sulfur cluster binding"/>
    <property type="evidence" value="ECO:0007669"/>
    <property type="project" value="UniProtKB-KW"/>
</dbReference>
<dbReference type="NCBIfam" id="TIGR00276">
    <property type="entry name" value="tRNA epoxyqueuosine(34) reductase QueG"/>
    <property type="match status" value="1"/>
</dbReference>
<keyword evidence="6" id="KW-0560">Oxidoreductase</keyword>
<evidence type="ECO:0000256" key="5">
    <source>
        <dbReference type="ARBA" id="ARBA00022785"/>
    </source>
</evidence>
<dbReference type="PANTHER" id="PTHR30002">
    <property type="entry name" value="EPOXYQUEUOSINE REDUCTASE"/>
    <property type="match status" value="1"/>
</dbReference>
<dbReference type="InterPro" id="IPR017900">
    <property type="entry name" value="4Fe4S_Fe_S_CS"/>
</dbReference>
<name>A0A1H0VRX5_9BACI</name>
<evidence type="ECO:0000259" key="9">
    <source>
        <dbReference type="PROSITE" id="PS51379"/>
    </source>
</evidence>
<evidence type="ECO:0000256" key="8">
    <source>
        <dbReference type="ARBA" id="ARBA00023014"/>
    </source>
</evidence>
<keyword evidence="5" id="KW-0671">Queuosine biosynthesis</keyword>
<keyword evidence="3" id="KW-0819">tRNA processing</keyword>
<dbReference type="PROSITE" id="PS00198">
    <property type="entry name" value="4FE4S_FER_1"/>
    <property type="match status" value="1"/>
</dbReference>
<evidence type="ECO:0000256" key="3">
    <source>
        <dbReference type="ARBA" id="ARBA00022694"/>
    </source>
</evidence>
<dbReference type="SUPFAM" id="SSF54862">
    <property type="entry name" value="4Fe-4S ferredoxins"/>
    <property type="match status" value="1"/>
</dbReference>
<gene>
    <name evidence="10" type="ORF">SAMN05216565_107163</name>
</gene>
<feature type="domain" description="4Fe-4S ferredoxin-type" evidence="9">
    <location>
        <begin position="178"/>
        <end position="208"/>
    </location>
</feature>
<dbReference type="Pfam" id="PF13646">
    <property type="entry name" value="HEAT_2"/>
    <property type="match status" value="1"/>
</dbReference>